<accession>A0A0R0CAB8</accession>
<reference evidence="2 3" key="1">
    <citation type="submission" date="2015-05" db="EMBL/GenBank/DDBJ databases">
        <title>Genome sequencing and analysis of members of genus Stenotrophomonas.</title>
        <authorList>
            <person name="Patil P.P."/>
            <person name="Midha S."/>
            <person name="Patil P.B."/>
        </authorList>
    </citation>
    <scope>NUCLEOTIDE SEQUENCE [LARGE SCALE GENOMIC DNA]</scope>
    <source>
        <strain evidence="2 3">DSM 18929</strain>
    </source>
</reference>
<comment type="caution">
    <text evidence="2">The sequence shown here is derived from an EMBL/GenBank/DDBJ whole genome shotgun (WGS) entry which is preliminary data.</text>
</comment>
<dbReference type="PATRIC" id="fig|405444.3.peg.2926"/>
<dbReference type="OrthoDB" id="594865at2"/>
<organism evidence="2 3">
    <name type="scientific">Stenotrophomonas humi</name>
    <dbReference type="NCBI Taxonomy" id="405444"/>
    <lineage>
        <taxon>Bacteria</taxon>
        <taxon>Pseudomonadati</taxon>
        <taxon>Pseudomonadota</taxon>
        <taxon>Gammaproteobacteria</taxon>
        <taxon>Lysobacterales</taxon>
        <taxon>Lysobacteraceae</taxon>
        <taxon>Stenotrophomonas</taxon>
    </lineage>
</organism>
<dbReference type="EMBL" id="LDJI01000004">
    <property type="protein sequence ID" value="KRG66107.1"/>
    <property type="molecule type" value="Genomic_DNA"/>
</dbReference>
<protein>
    <recommendedName>
        <fullName evidence="4">PepSY domain-containing protein</fullName>
    </recommendedName>
</protein>
<dbReference type="Proteomes" id="UP000050864">
    <property type="component" value="Unassembled WGS sequence"/>
</dbReference>
<evidence type="ECO:0000313" key="2">
    <source>
        <dbReference type="EMBL" id="KRG66107.1"/>
    </source>
</evidence>
<name>A0A0R0CAB8_9GAMM</name>
<keyword evidence="1" id="KW-0732">Signal</keyword>
<keyword evidence="3" id="KW-1185">Reference proteome</keyword>
<dbReference type="RefSeq" id="WP_057631996.1">
    <property type="nucleotide sequence ID" value="NZ_LDJI01000004.1"/>
</dbReference>
<feature type="signal peptide" evidence="1">
    <location>
        <begin position="1"/>
        <end position="26"/>
    </location>
</feature>
<evidence type="ECO:0000313" key="3">
    <source>
        <dbReference type="Proteomes" id="UP000050864"/>
    </source>
</evidence>
<dbReference type="AlphaFoldDB" id="A0A0R0CAB8"/>
<evidence type="ECO:0000256" key="1">
    <source>
        <dbReference type="SAM" id="SignalP"/>
    </source>
</evidence>
<proteinExistence type="predicted"/>
<evidence type="ECO:0008006" key="4">
    <source>
        <dbReference type="Google" id="ProtNLM"/>
    </source>
</evidence>
<feature type="chain" id="PRO_5006393731" description="PepSY domain-containing protein" evidence="1">
    <location>
        <begin position="27"/>
        <end position="172"/>
    </location>
</feature>
<sequence>MSLPHPGALTAALLLSALFVSPPVAAQDPAPDLGDLQGAADRAAARTLDSRGYVRQSGSGDYGSWWNARDRRCVMVRSDRGRVVSAVSTSPLDCGQQESGRKDGMSDGAKVAVTAPVCASAQRRCHGGLKAVVAPRSGWTIWWVRAQQVRTPSCVRAASPIATRNNVMDARS</sequence>
<gene>
    <name evidence="2" type="ORF">ABB26_02570</name>
</gene>